<dbReference type="GO" id="GO:0008168">
    <property type="term" value="F:methyltransferase activity"/>
    <property type="evidence" value="ECO:0007669"/>
    <property type="project" value="UniProtKB-KW"/>
</dbReference>
<organism evidence="2 3">
    <name type="scientific">Skermanella cutis</name>
    <dbReference type="NCBI Taxonomy" id="2775420"/>
    <lineage>
        <taxon>Bacteria</taxon>
        <taxon>Pseudomonadati</taxon>
        <taxon>Pseudomonadota</taxon>
        <taxon>Alphaproteobacteria</taxon>
        <taxon>Rhodospirillales</taxon>
        <taxon>Azospirillaceae</taxon>
        <taxon>Skermanella</taxon>
    </lineage>
</organism>
<dbReference type="Gene3D" id="3.40.50.150">
    <property type="entry name" value="Vaccinia Virus protein VP39"/>
    <property type="match status" value="1"/>
</dbReference>
<evidence type="ECO:0000313" key="3">
    <source>
        <dbReference type="Proteomes" id="UP000595197"/>
    </source>
</evidence>
<dbReference type="SUPFAM" id="SSF53335">
    <property type="entry name" value="S-adenosyl-L-methionine-dependent methyltransferases"/>
    <property type="match status" value="1"/>
</dbReference>
<protein>
    <submittedName>
        <fullName evidence="2">Methyltransferase domain-containing protein</fullName>
    </submittedName>
</protein>
<dbReference type="GO" id="GO:0032259">
    <property type="term" value="P:methylation"/>
    <property type="evidence" value="ECO:0007669"/>
    <property type="project" value="UniProtKB-KW"/>
</dbReference>
<feature type="domain" description="Methyltransferase" evidence="1">
    <location>
        <begin position="39"/>
        <end position="136"/>
    </location>
</feature>
<evidence type="ECO:0000313" key="2">
    <source>
        <dbReference type="EMBL" id="QQP89420.1"/>
    </source>
</evidence>
<dbReference type="InterPro" id="IPR029063">
    <property type="entry name" value="SAM-dependent_MTases_sf"/>
</dbReference>
<name>A0ABX7B6M4_9PROT</name>
<gene>
    <name evidence="2" type="ORF">IGS68_26170</name>
</gene>
<dbReference type="Proteomes" id="UP000595197">
    <property type="component" value="Chromosome"/>
</dbReference>
<keyword evidence="2" id="KW-0808">Transferase</keyword>
<keyword evidence="3" id="KW-1185">Reference proteome</keyword>
<dbReference type="Pfam" id="PF13649">
    <property type="entry name" value="Methyltransf_25"/>
    <property type="match status" value="1"/>
</dbReference>
<sequence length="269" mass="29220">MGGFDRDWLRLRAPFDDAARDASLTRRLAAVLPDEPRLLDLAAGTGANLRHLSPRLRRPGQRWVLADHDPALLDAAAAEMAACAHPPPAFETRRVDLSRDLEDLDFRLFDAVVATALFDLVSADWMDRFVAALAAAPRPLLVTLSVDGRLRWSPEDPGDAAMRGWIERHQATDKGFGPALGPEAPHRLADALRARGFAVETAASDWIIGPADAAMHLALIEGYRGAALEIAPEGEPSAIEGWAERRRTAARAGTLETLVGHVDIFAEPR</sequence>
<dbReference type="EMBL" id="CP067420">
    <property type="protein sequence ID" value="QQP89420.1"/>
    <property type="molecule type" value="Genomic_DNA"/>
</dbReference>
<keyword evidence="2" id="KW-0489">Methyltransferase</keyword>
<reference evidence="2" key="1">
    <citation type="submission" date="2021-02" db="EMBL/GenBank/DDBJ databases">
        <title>Skermanella TT6 skin isolate.</title>
        <authorList>
            <person name="Lee K."/>
            <person name="Ganzorig M."/>
        </authorList>
    </citation>
    <scope>NUCLEOTIDE SEQUENCE</scope>
    <source>
        <strain evidence="2">TT6</strain>
    </source>
</reference>
<evidence type="ECO:0000259" key="1">
    <source>
        <dbReference type="Pfam" id="PF13649"/>
    </source>
</evidence>
<accession>A0ABX7B6M4</accession>
<dbReference type="RefSeq" id="WP_201075641.1">
    <property type="nucleotide sequence ID" value="NZ_CP067420.1"/>
</dbReference>
<dbReference type="InterPro" id="IPR041698">
    <property type="entry name" value="Methyltransf_25"/>
</dbReference>
<proteinExistence type="predicted"/>